<dbReference type="HOGENOM" id="CLU_095041_0_0_1"/>
<reference evidence="3" key="2">
    <citation type="submission" date="2015-01" db="EMBL/GenBank/DDBJ databases">
        <title>Evolutionary Origins and Diversification of the Mycorrhizal Mutualists.</title>
        <authorList>
            <consortium name="DOE Joint Genome Institute"/>
            <consortium name="Mycorrhizal Genomics Consortium"/>
            <person name="Kohler A."/>
            <person name="Kuo A."/>
            <person name="Nagy L.G."/>
            <person name="Floudas D."/>
            <person name="Copeland A."/>
            <person name="Barry K.W."/>
            <person name="Cichocki N."/>
            <person name="Veneault-Fourrey C."/>
            <person name="LaButti K."/>
            <person name="Lindquist E.A."/>
            <person name="Lipzen A."/>
            <person name="Lundell T."/>
            <person name="Morin E."/>
            <person name="Murat C."/>
            <person name="Riley R."/>
            <person name="Ohm R."/>
            <person name="Sun H."/>
            <person name="Tunlid A."/>
            <person name="Henrissat B."/>
            <person name="Grigoriev I.V."/>
            <person name="Hibbett D.S."/>
            <person name="Martin F."/>
        </authorList>
    </citation>
    <scope>NUCLEOTIDE SEQUENCE [LARGE SCALE GENOMIC DNA]</scope>
    <source>
        <strain evidence="3">441</strain>
    </source>
</reference>
<name>A0A0C9YN94_9AGAM</name>
<keyword evidence="1" id="KW-0175">Coiled coil</keyword>
<sequence>MSSSATHPQMIVPWETALPEELEDKPGDSTAIKMARLNERQCWQCLALQQEIKAEEWRKAEEAKRVCREQEAKAQKKAEEKKRIRELEAEYVDDRDDEAMEDTLDIETVSCPQVLRMLPPQKDSMTEVLDRRLGEVMKLLQKNNTTIETLAKDIWDPSRVLEESFEALKATTTTLVNQAQNEEDV</sequence>
<protein>
    <submittedName>
        <fullName evidence="2">Unplaced genomic scaffold scaffold_209, whole genome shotgun sequence</fullName>
    </submittedName>
</protein>
<dbReference type="EMBL" id="KN833893">
    <property type="protein sequence ID" value="KIK15364.1"/>
    <property type="molecule type" value="Genomic_DNA"/>
</dbReference>
<evidence type="ECO:0000313" key="2">
    <source>
        <dbReference type="EMBL" id="KIK15364.1"/>
    </source>
</evidence>
<evidence type="ECO:0000256" key="1">
    <source>
        <dbReference type="SAM" id="Coils"/>
    </source>
</evidence>
<gene>
    <name evidence="2" type="ORF">PISMIDRAFT_16551</name>
</gene>
<dbReference type="Proteomes" id="UP000054018">
    <property type="component" value="Unassembled WGS sequence"/>
</dbReference>
<dbReference type="OrthoDB" id="10586554at2759"/>
<dbReference type="AlphaFoldDB" id="A0A0C9YN94"/>
<organism evidence="2 3">
    <name type="scientific">Pisolithus microcarpus 441</name>
    <dbReference type="NCBI Taxonomy" id="765257"/>
    <lineage>
        <taxon>Eukaryota</taxon>
        <taxon>Fungi</taxon>
        <taxon>Dikarya</taxon>
        <taxon>Basidiomycota</taxon>
        <taxon>Agaricomycotina</taxon>
        <taxon>Agaricomycetes</taxon>
        <taxon>Agaricomycetidae</taxon>
        <taxon>Boletales</taxon>
        <taxon>Sclerodermatineae</taxon>
        <taxon>Pisolithaceae</taxon>
        <taxon>Pisolithus</taxon>
    </lineage>
</organism>
<feature type="coiled-coil region" evidence="1">
    <location>
        <begin position="60"/>
        <end position="97"/>
    </location>
</feature>
<keyword evidence="3" id="KW-1185">Reference proteome</keyword>
<accession>A0A0C9YN94</accession>
<proteinExistence type="predicted"/>
<evidence type="ECO:0000313" key="3">
    <source>
        <dbReference type="Proteomes" id="UP000054018"/>
    </source>
</evidence>
<reference evidence="2 3" key="1">
    <citation type="submission" date="2014-04" db="EMBL/GenBank/DDBJ databases">
        <authorList>
            <consortium name="DOE Joint Genome Institute"/>
            <person name="Kuo A."/>
            <person name="Kohler A."/>
            <person name="Costa M.D."/>
            <person name="Nagy L.G."/>
            <person name="Floudas D."/>
            <person name="Copeland A."/>
            <person name="Barry K.W."/>
            <person name="Cichocki N."/>
            <person name="Veneault-Fourrey C."/>
            <person name="LaButti K."/>
            <person name="Lindquist E.A."/>
            <person name="Lipzen A."/>
            <person name="Lundell T."/>
            <person name="Morin E."/>
            <person name="Murat C."/>
            <person name="Sun H."/>
            <person name="Tunlid A."/>
            <person name="Henrissat B."/>
            <person name="Grigoriev I.V."/>
            <person name="Hibbett D.S."/>
            <person name="Martin F."/>
            <person name="Nordberg H.P."/>
            <person name="Cantor M.N."/>
            <person name="Hua S.X."/>
        </authorList>
    </citation>
    <scope>NUCLEOTIDE SEQUENCE [LARGE SCALE GENOMIC DNA]</scope>
    <source>
        <strain evidence="2 3">441</strain>
    </source>
</reference>